<evidence type="ECO:0000256" key="11">
    <source>
        <dbReference type="ARBA" id="ARBA00023053"/>
    </source>
</evidence>
<evidence type="ECO:0000256" key="15">
    <source>
        <dbReference type="ARBA" id="ARBA00023180"/>
    </source>
</evidence>
<sequence>MTEKSEKSSFHGSFSSKFSESSKYLIHGLQPGGRVFGIDCHRVGRLLLFYLIFYTVLAALSLSLWWLFSLTLNPRTPKHLIQDSLIGTNPGLGYRPMPSSEENVLSSLIWYQGTSNDSFRFWVDSLTQFLDVYKKPGQTPGQGQNIFNCYYNQLPNPGQVCFVDVKLLGPCTEENFYMYHLSSPCIILKLNRIYGWRPQYYTDPKELPDDMPPELKKNITDIALSGDSNKRLELNTVWVSCAGESPADSEFIGPVTYHPRQGFPGYYFPYENSEGYLSPLVAVHFKRPKPGILINIECRVWAKNIHYRRRDKQGSVHFELMID</sequence>
<keyword evidence="11" id="KW-0915">Sodium</keyword>
<keyword evidence="3" id="KW-0813">Transport</keyword>
<evidence type="ECO:0000256" key="7">
    <source>
        <dbReference type="ARBA" id="ARBA00022692"/>
    </source>
</evidence>
<dbReference type="Proteomes" id="UP001367676">
    <property type="component" value="Unassembled WGS sequence"/>
</dbReference>
<evidence type="ECO:0000256" key="14">
    <source>
        <dbReference type="ARBA" id="ARBA00023157"/>
    </source>
</evidence>
<evidence type="ECO:0000256" key="12">
    <source>
        <dbReference type="ARBA" id="ARBA00023065"/>
    </source>
</evidence>
<evidence type="ECO:0000256" key="5">
    <source>
        <dbReference type="ARBA" id="ARBA00022538"/>
    </source>
</evidence>
<dbReference type="InterPro" id="IPR038702">
    <property type="entry name" value="Na/K_ATPase_sub_beta_sf"/>
</dbReference>
<evidence type="ECO:0000256" key="6">
    <source>
        <dbReference type="ARBA" id="ARBA00022607"/>
    </source>
</evidence>
<comment type="caution">
    <text evidence="19">The sequence shown here is derived from an EMBL/GenBank/DDBJ whole genome shotgun (WGS) entry which is preliminary data.</text>
</comment>
<evidence type="ECO:0000313" key="20">
    <source>
        <dbReference type="Proteomes" id="UP001367676"/>
    </source>
</evidence>
<gene>
    <name evidence="19" type="ORF">V9T40_012613</name>
</gene>
<dbReference type="AlphaFoldDB" id="A0AAN9TKQ7"/>
<dbReference type="GO" id="GO:0036376">
    <property type="term" value="P:sodium ion export across plasma membrane"/>
    <property type="evidence" value="ECO:0007669"/>
    <property type="project" value="TreeGrafter"/>
</dbReference>
<comment type="function">
    <text evidence="17">This is the non-catalytic component of the active enzyme, which catalyzes the hydrolysis of ATP coupled with the exchange of Na(+) and K(+) ions across the plasma membrane. The beta subunit regulates, through assembly of alpha/beta heterodimers, the number of sodium pumps transported to the plasma membrane.</text>
</comment>
<proteinExistence type="inferred from homology"/>
<evidence type="ECO:0000256" key="16">
    <source>
        <dbReference type="ARBA" id="ARBA00023201"/>
    </source>
</evidence>
<dbReference type="Gene3D" id="2.60.40.1660">
    <property type="entry name" value="Na, k-atpase alpha subunit"/>
    <property type="match status" value="1"/>
</dbReference>
<keyword evidence="14" id="KW-1015">Disulfide bond</keyword>
<keyword evidence="4" id="KW-1003">Cell membrane</keyword>
<keyword evidence="5" id="KW-0633">Potassium transport</keyword>
<keyword evidence="7 18" id="KW-0812">Transmembrane</keyword>
<dbReference type="GO" id="GO:0030007">
    <property type="term" value="P:intracellular potassium ion homeostasis"/>
    <property type="evidence" value="ECO:0007669"/>
    <property type="project" value="TreeGrafter"/>
</dbReference>
<evidence type="ECO:0000256" key="17">
    <source>
        <dbReference type="ARBA" id="ARBA00025540"/>
    </source>
</evidence>
<dbReference type="InterPro" id="IPR000402">
    <property type="entry name" value="Na/K_ATPase_sub_beta"/>
</dbReference>
<evidence type="ECO:0000256" key="3">
    <source>
        <dbReference type="ARBA" id="ARBA00022448"/>
    </source>
</evidence>
<keyword evidence="8" id="KW-0630">Potassium</keyword>
<dbReference type="PANTHER" id="PTHR11523:SF46">
    <property type="entry name" value="SODIUM_POTASSIUM-TRANSPORTING ATPASE SUBUNIT BETA-2"/>
    <property type="match status" value="1"/>
</dbReference>
<keyword evidence="20" id="KW-1185">Reference proteome</keyword>
<evidence type="ECO:0000256" key="2">
    <source>
        <dbReference type="ARBA" id="ARBA00005876"/>
    </source>
</evidence>
<dbReference type="GO" id="GO:0001671">
    <property type="term" value="F:ATPase activator activity"/>
    <property type="evidence" value="ECO:0007669"/>
    <property type="project" value="UniProtKB-ARBA"/>
</dbReference>
<dbReference type="GO" id="GO:1990573">
    <property type="term" value="P:potassium ion import across plasma membrane"/>
    <property type="evidence" value="ECO:0007669"/>
    <property type="project" value="TreeGrafter"/>
</dbReference>
<dbReference type="GO" id="GO:0005890">
    <property type="term" value="C:sodium:potassium-exchanging ATPase complex"/>
    <property type="evidence" value="ECO:0007669"/>
    <property type="project" value="InterPro"/>
</dbReference>
<evidence type="ECO:0000256" key="18">
    <source>
        <dbReference type="SAM" id="Phobius"/>
    </source>
</evidence>
<keyword evidence="15" id="KW-0325">Glycoprotein</keyword>
<organism evidence="19 20">
    <name type="scientific">Parthenolecanium corni</name>
    <dbReference type="NCBI Taxonomy" id="536013"/>
    <lineage>
        <taxon>Eukaryota</taxon>
        <taxon>Metazoa</taxon>
        <taxon>Ecdysozoa</taxon>
        <taxon>Arthropoda</taxon>
        <taxon>Hexapoda</taxon>
        <taxon>Insecta</taxon>
        <taxon>Pterygota</taxon>
        <taxon>Neoptera</taxon>
        <taxon>Paraneoptera</taxon>
        <taxon>Hemiptera</taxon>
        <taxon>Sternorrhyncha</taxon>
        <taxon>Coccoidea</taxon>
        <taxon>Coccidae</taxon>
        <taxon>Parthenolecanium</taxon>
    </lineage>
</organism>
<evidence type="ECO:0000256" key="4">
    <source>
        <dbReference type="ARBA" id="ARBA00022475"/>
    </source>
</evidence>
<feature type="transmembrane region" description="Helical" evidence="18">
    <location>
        <begin position="47"/>
        <end position="68"/>
    </location>
</feature>
<keyword evidence="16" id="KW-0739">Sodium transport</keyword>
<comment type="subcellular location">
    <subcellularLocation>
        <location evidence="1">Cell membrane</location>
        <topology evidence="1">Single-pass type II membrane protein</topology>
    </subcellularLocation>
</comment>
<comment type="similarity">
    <text evidence="2">Belongs to the X(+)/potassium ATPases subunit beta family.</text>
</comment>
<name>A0AAN9TKQ7_9HEMI</name>
<dbReference type="PANTHER" id="PTHR11523">
    <property type="entry name" value="SODIUM/POTASSIUM-DEPENDENT ATPASE BETA SUBUNIT"/>
    <property type="match status" value="1"/>
</dbReference>
<dbReference type="FunFam" id="2.60.40.1660:FF:000004">
    <property type="entry name" value="sodium/potassium-transporting ATPase subunit beta-2"/>
    <property type="match status" value="1"/>
</dbReference>
<evidence type="ECO:0000256" key="13">
    <source>
        <dbReference type="ARBA" id="ARBA00023136"/>
    </source>
</evidence>
<protein>
    <recommendedName>
        <fullName evidence="21">Sodium/potassium-transporting ATPase subunit beta-2</fullName>
    </recommendedName>
</protein>
<dbReference type="Pfam" id="PF00287">
    <property type="entry name" value="Na_K-ATPase"/>
    <property type="match status" value="1"/>
</dbReference>
<keyword evidence="12" id="KW-0406">Ion transport</keyword>
<keyword evidence="10 18" id="KW-1133">Transmembrane helix</keyword>
<keyword evidence="13 18" id="KW-0472">Membrane</keyword>
<evidence type="ECO:0000256" key="9">
    <source>
        <dbReference type="ARBA" id="ARBA00022968"/>
    </source>
</evidence>
<keyword evidence="9" id="KW-0735">Signal-anchor</keyword>
<dbReference type="EMBL" id="JBBCAQ010000036">
    <property type="protein sequence ID" value="KAK7576327.1"/>
    <property type="molecule type" value="Genomic_DNA"/>
</dbReference>
<evidence type="ECO:0008006" key="21">
    <source>
        <dbReference type="Google" id="ProtNLM"/>
    </source>
</evidence>
<dbReference type="GO" id="GO:0006883">
    <property type="term" value="P:intracellular sodium ion homeostasis"/>
    <property type="evidence" value="ECO:0007669"/>
    <property type="project" value="TreeGrafter"/>
</dbReference>
<evidence type="ECO:0000256" key="1">
    <source>
        <dbReference type="ARBA" id="ARBA00004401"/>
    </source>
</evidence>
<evidence type="ECO:0000256" key="8">
    <source>
        <dbReference type="ARBA" id="ARBA00022958"/>
    </source>
</evidence>
<evidence type="ECO:0000256" key="10">
    <source>
        <dbReference type="ARBA" id="ARBA00022989"/>
    </source>
</evidence>
<reference evidence="19 20" key="1">
    <citation type="submission" date="2024-03" db="EMBL/GenBank/DDBJ databases">
        <title>Adaptation during the transition from Ophiocordyceps entomopathogen to insect associate is accompanied by gene loss and intensified selection.</title>
        <authorList>
            <person name="Ward C.M."/>
            <person name="Onetto C.A."/>
            <person name="Borneman A.R."/>
        </authorList>
    </citation>
    <scope>NUCLEOTIDE SEQUENCE [LARGE SCALE GENOMIC DNA]</scope>
    <source>
        <strain evidence="19">AWRI1</strain>
        <tissue evidence="19">Single Adult Female</tissue>
    </source>
</reference>
<evidence type="ECO:0000313" key="19">
    <source>
        <dbReference type="EMBL" id="KAK7576327.1"/>
    </source>
</evidence>
<accession>A0AAN9TKQ7</accession>
<keyword evidence="6" id="KW-0740">Sodium/potassium transport</keyword>